<feature type="compositionally biased region" description="Basic residues" evidence="1">
    <location>
        <begin position="67"/>
        <end position="79"/>
    </location>
</feature>
<reference evidence="2 3" key="1">
    <citation type="journal article" date="2013" name="Curr. Biol.">
        <title>The Genome of the Foraminiferan Reticulomyxa filosa.</title>
        <authorList>
            <person name="Glockner G."/>
            <person name="Hulsmann N."/>
            <person name="Schleicher M."/>
            <person name="Noegel A.A."/>
            <person name="Eichinger L."/>
            <person name="Gallinger C."/>
            <person name="Pawlowski J."/>
            <person name="Sierra R."/>
            <person name="Euteneuer U."/>
            <person name="Pillet L."/>
            <person name="Moustafa A."/>
            <person name="Platzer M."/>
            <person name="Groth M."/>
            <person name="Szafranski K."/>
            <person name="Schliwa M."/>
        </authorList>
    </citation>
    <scope>NUCLEOTIDE SEQUENCE [LARGE SCALE GENOMIC DNA]</scope>
</reference>
<sequence length="158" mass="18656">MDLDMNMDAKMDNEKALANNGKRSSIDLSRKNRKRRLSEVEDNSITGTMDKKMRHSELNKSIERATRIKRRKEKRRDKRKEHLEAENESKQGIFLQEFSKSGDWLCKWTSIEATDIDIEDIWEKRKDISNDDQRKYIFNDLEDGICAFPTSITIGKKK</sequence>
<proteinExistence type="predicted"/>
<evidence type="ECO:0000313" key="3">
    <source>
        <dbReference type="Proteomes" id="UP000023152"/>
    </source>
</evidence>
<keyword evidence="3" id="KW-1185">Reference proteome</keyword>
<protein>
    <submittedName>
        <fullName evidence="2">Uncharacterized protein</fullName>
    </submittedName>
</protein>
<feature type="region of interest" description="Disordered" evidence="1">
    <location>
        <begin position="1"/>
        <end position="88"/>
    </location>
</feature>
<dbReference type="EMBL" id="ASPP01001225">
    <property type="protein sequence ID" value="ETO35847.1"/>
    <property type="molecule type" value="Genomic_DNA"/>
</dbReference>
<feature type="compositionally biased region" description="Basic and acidic residues" evidence="1">
    <location>
        <begin position="49"/>
        <end position="66"/>
    </location>
</feature>
<dbReference type="AlphaFoldDB" id="X6PDV0"/>
<name>X6PDV0_RETFI</name>
<organism evidence="2 3">
    <name type="scientific">Reticulomyxa filosa</name>
    <dbReference type="NCBI Taxonomy" id="46433"/>
    <lineage>
        <taxon>Eukaryota</taxon>
        <taxon>Sar</taxon>
        <taxon>Rhizaria</taxon>
        <taxon>Retaria</taxon>
        <taxon>Foraminifera</taxon>
        <taxon>Monothalamids</taxon>
        <taxon>Reticulomyxidae</taxon>
        <taxon>Reticulomyxa</taxon>
    </lineage>
</organism>
<evidence type="ECO:0000313" key="2">
    <source>
        <dbReference type="EMBL" id="ETO35847.1"/>
    </source>
</evidence>
<gene>
    <name evidence="2" type="ORF">RFI_01215</name>
</gene>
<comment type="caution">
    <text evidence="2">The sequence shown here is derived from an EMBL/GenBank/DDBJ whole genome shotgun (WGS) entry which is preliminary data.</text>
</comment>
<dbReference type="Proteomes" id="UP000023152">
    <property type="component" value="Unassembled WGS sequence"/>
</dbReference>
<evidence type="ECO:0000256" key="1">
    <source>
        <dbReference type="SAM" id="MobiDB-lite"/>
    </source>
</evidence>
<accession>X6PDV0</accession>